<keyword evidence="2" id="KW-1185">Reference proteome</keyword>
<dbReference type="EMBL" id="JBJUIK010000005">
    <property type="protein sequence ID" value="KAL3527396.1"/>
    <property type="molecule type" value="Genomic_DNA"/>
</dbReference>
<proteinExistence type="predicted"/>
<comment type="caution">
    <text evidence="1">The sequence shown here is derived from an EMBL/GenBank/DDBJ whole genome shotgun (WGS) entry which is preliminary data.</text>
</comment>
<sequence>MKPLGIRSTVLMKMVEKHARDIAAIKSKERESKVAWDEAVRNSLYSAYEDVSVHWGLGLESLVAACDGGRGSSSVVAEFHECCYPGDHIGHVHASTWGIMLFKLKSCDF</sequence>
<dbReference type="Proteomes" id="UP001630127">
    <property type="component" value="Unassembled WGS sequence"/>
</dbReference>
<dbReference type="AlphaFoldDB" id="A0ABD3A951"/>
<accession>A0ABD3A951</accession>
<evidence type="ECO:0000313" key="2">
    <source>
        <dbReference type="Proteomes" id="UP001630127"/>
    </source>
</evidence>
<evidence type="ECO:0000313" key="1">
    <source>
        <dbReference type="EMBL" id="KAL3527396.1"/>
    </source>
</evidence>
<gene>
    <name evidence="1" type="ORF">ACH5RR_012052</name>
</gene>
<reference evidence="1 2" key="1">
    <citation type="submission" date="2024-11" db="EMBL/GenBank/DDBJ databases">
        <title>A near-complete genome assembly of Cinchona calisaya.</title>
        <authorList>
            <person name="Lian D.C."/>
            <person name="Zhao X.W."/>
            <person name="Wei L."/>
        </authorList>
    </citation>
    <scope>NUCLEOTIDE SEQUENCE [LARGE SCALE GENOMIC DNA]</scope>
    <source>
        <tissue evidence="1">Nenye</tissue>
    </source>
</reference>
<name>A0ABD3A951_9GENT</name>
<organism evidence="1 2">
    <name type="scientific">Cinchona calisaya</name>
    <dbReference type="NCBI Taxonomy" id="153742"/>
    <lineage>
        <taxon>Eukaryota</taxon>
        <taxon>Viridiplantae</taxon>
        <taxon>Streptophyta</taxon>
        <taxon>Embryophyta</taxon>
        <taxon>Tracheophyta</taxon>
        <taxon>Spermatophyta</taxon>
        <taxon>Magnoliopsida</taxon>
        <taxon>eudicotyledons</taxon>
        <taxon>Gunneridae</taxon>
        <taxon>Pentapetalae</taxon>
        <taxon>asterids</taxon>
        <taxon>lamiids</taxon>
        <taxon>Gentianales</taxon>
        <taxon>Rubiaceae</taxon>
        <taxon>Cinchonoideae</taxon>
        <taxon>Cinchoneae</taxon>
        <taxon>Cinchona</taxon>
    </lineage>
</organism>
<protein>
    <submittedName>
        <fullName evidence="1">Uncharacterized protein</fullName>
    </submittedName>
</protein>